<feature type="compositionally biased region" description="Basic and acidic residues" evidence="1">
    <location>
        <begin position="3084"/>
        <end position="3097"/>
    </location>
</feature>
<name>A0A191VZD4_PLAFA</name>
<feature type="region of interest" description="Disordered" evidence="1">
    <location>
        <begin position="2406"/>
        <end position="2450"/>
    </location>
</feature>
<feature type="compositionally biased region" description="Polar residues" evidence="1">
    <location>
        <begin position="2406"/>
        <end position="2416"/>
    </location>
</feature>
<gene>
    <name evidence="6" type="primary">var</name>
</gene>
<evidence type="ECO:0000259" key="5">
    <source>
        <dbReference type="Pfam" id="PF22672"/>
    </source>
</evidence>
<dbReference type="VEuPathDB" id="PlasmoDB:PfCD01_060005300"/>
<sequence>DIVRGRDMFKPNSDDKVENGLKKVFKKIHEDLSTEMKKVYPKDETGNYYKLREAWWNVNRNKVWEAITCKAPQKANYFRKGLDGSDVFTSQGYCGRKELTVPTYLDYVPQYLRWFEEWAEEFCRKKKDKLEKVKDVCRNYPNKLYCSFNGYDCTKIIWKEHNFSNDSKCTKCHNECLRYENWIKEQKLEFDKQRDKYESEINRYNSLTNSNKDFNNIYYKEFYDELRVNYGSIEKFLNLLNKGNKCKNISDEEGKIDFDKGVDNTFSRSKYCQVCPYCGVDCNGTTCNPKTEKYPDCGKNEKYDPPTGAGTTVVNVFCSDDEKCDITKKLKELCKDLENRNEKNYQEWKCYYNGESDNKCQMQKVLENKVQTKITTFDFFFDLWIKNLLRDTINWKSELKNCINNKNTEKCNKDCNENCKCFYKWVKKKEQEWNNMKELFKNKKGTSQNYYNKLNNHFQGYFFQVTNEVNKDEAKWNQFTEELRKKMDFSKANTGTNDSQDAIKVLLEHLKEDGKTCTANNPDSACDKPKAARIIIRATTRNPCVNGQNQKVPKITSVRQVAQGMQQQRHKDMLDRSGKNSESKGIKGNEKVSLLKGNIKDAKFRNDDKPSNLKDTCSITEKYTNDSRYGRSDFKGPCTGKDRDNGGVRMKIGTTWHTGSNIQILDPYLFLPPRRQHICTSNLEKIDVKSVTGYSNVNDSFLVDVLLAAKMDAEKIKNVYKEQNGKSELTEENDKKTICRAIKYSFADIGDIIKGTDLWFENRGEKTTQRNLEQIFEKIKSKLGDKYTGDENNTPPYKQLREDWWEANRAKVWEAMKCSIKDLKDKSGPQSSPSEHCGYSRGTPPDDYIPQRLRWMVEWAEWYCKMQKEAYKDLRKKCEECRNGKCKTGDGECDSCKEACTAYEVKIKPWRDQWEKIKEKYDKLYQKALNGAVTDDSKDEKDVVAFLKKLHEKNKENKIYSTAAGYVHQEAKYLDCNTQTQFCKNKNGSTSSDPQVNEKYAFKHPPKEYKEACNCENNTRPPVPPKKKEDEDACKIVKVILNGKRATDYIEKCNGKYKDGKDNYPGWNCKNKTKSGEEGACMPPRRQKLCVINLQYLSDQTSDGLRKAFIQCAAVETFFLWHKYKEDNNGGEDLQNQLKSGKIPEEFKRQMFYTLGDYRDLCLDKNIGSDVRDVESKIKGVFSKDNKTVNGLTRETWWENHGHEIWDGMLCGLSHASGNISNVETIKNNNTYSLVKFSGDKTTLEEFAKKPQFLRWMIEWGEHFCKEQKKEYNELVNECGSCTVDNTGKTCNGECGMCHKQCQAYQRWLQMWKEHYNKQKQRYTQVKNNPQYNNDSDVLNSQEAYQYLNKKLTNIKCTSGTTNGDCNCMQEKSNKPSTDGNTNNMPASLDDEPDEVKGRCKCPPPPDACKIVDDILKNKRPTDDIEGCKERDDIKNPYPPWKCDSTKIKRGEEGACMPPRRIKLCVINLETFTPKTSVELRNAFIKCAAIETHFLWKYYKTKNPEAEDELKKGTIPEKFKRQMFYTYGDYRDLCLDKNIGNDVSNVVNYIKDVFQKMKRTTAEQRENWWKLIEKEVWDGMLCALTYKENGAKGIDAKIEQNKDLKGALLDDSGNKPKKPQYQYNSVKFSGKKSPTLEKFAERPQFLRWMIEWGDEFCHKQSLAYKALVEGCKGYECNGKNGKHSKKEQCRKECEAYKSFIENWKKQWTIQSNKYDKLYKKTQNGANDYTEVEKHVVQYLSQLRTNSGNSDDTDTTFNSAGKYVSQKGYIRDCQQQTDFNSNTNNKHYAFEVYPHDYKEKCNCKDDTPSQEKQKEYDDVCNKVKTLIGSNNGTSGRIESCNPKTEGPYPPWKCGDKKLVTDDNVCMPPRRQKLCVSSLTQEGKIKNKEDIRTHFINCAATETHFAWYKYKEVNDKAESELKSGKIPEGFKNQMYYTFGDFRDIFFGTDISSCDKIKNASNTIKSILEDQTTKTKGDKHIEDNEKRQKWWNEHGHEIWGGMLCALEKITGNQVKFTKKDTYSYSNVKFSGDKTTTLKEFAKRPQFLRWMTEWAEHFCKEQKEAYRKLVEGCMGCTVGENGTVTNVDCKNNCNECKVKCKAYEGFIKQWNVQWGKQRDKYTELYEKTKRDNKSHTDQIEKSVFDYLKTLSSNGNTYSTAGKYINKKGYIQDCKEQKNFSNDDGDNKYAFSNYPNDHEKRCTCKTEESTPPPVQPPQPPQPKPGGDGVARILQPLAPGEEIDSDEEEEDAEEIEEEEDDDDDGEDDDDEDTLDAVVEEDQVEDGEGETVAEDNTENQGDKTPKVEDNVKPCKIVQTLFTNGDTTALKDACQQKYGLPQRHWGWKCVTSGDNSTTREGSESGLRRSRRDADSQTPGEKTTPPSGTNQGSICVPPRRRKLYIGKIKEWADTVGNTQAKSPQTGGDKATEAGSLKTSETSSQSGKESSQSGDNKTASDNKLREAFIQSAAIETFFAWHKYKAENTKSKDTQGVAIGLVPSLNGDSVDGDSNDPENQLKNGNIPNDFLRQMFYTLGDYRDICIGDEKVIEVLNASGDNTMKKINDKIKENLSKQPGPPTVPQNSVKNPSSWWEQHAESIWNGMVCALTYKEDTDSGAKGTSNALQQNEEVKEAFFGKDDKPKKEEYQYQTAKLKEENSGAKTPPSSSGDNTPPKLKDFVVRPPYFRYLEEWGETFCRQRARMLKDVNDNCMDGDGKTKKCSGDGEDCEEIRKQDYDTVADLECPKCAKHCALYKKWIERKKEEFIKQSNVYEEQKKTCKKETESTKNNDGNGFCKTLQTWPDAAKFLERLKNGPCKTNNENKKDNEEDEINFKEKDGKTFKHTNLCDPCSLIGFKCNGGDCRVSTNVTCDGKTAITAKDIIDDKNGNGNIEMRVSDNTESGKEFNGLEACQTSGIFKGIRKDEWKCTYFCNSDVCGLKNKNNGIDDKQIILIRALFKRWLETFLEDYKKIKYKISPCMNSDKGSKCIKDCKNKCDCVSIWIENKSKEWQNIKERYQEQYNIDNEKMKSFVRNFLEESYFHSDVNKVKEEFNDLRELEYSSGCTDTTNSDNEQCKKNDVIKVLLSRLKDKMTSCKANDDKGTDSECSHPSPIPPEEDENNHDPDDTDTSITQSIVPKFCEQFVTPEAPPPKVPEAPKNQEEEKDKGDEEEEVHEEPKGQATDENVPVPAPAGDQKEASTPKVAPKPKPPRVEPP</sequence>
<dbReference type="VEuPathDB" id="PlasmoDB:PfIT_100044000"/>
<dbReference type="VEuPathDB" id="PlasmoDB:PfSN01_050037800"/>
<feature type="domain" description="Duffy-antigen binding" evidence="3">
    <location>
        <begin position="2385"/>
        <end position="2612"/>
    </location>
</feature>
<dbReference type="VEuPathDB" id="PlasmoDB:PfTG01_000058300"/>
<dbReference type="Pfam" id="PF03011">
    <property type="entry name" value="PFEMP"/>
    <property type="match status" value="2"/>
</dbReference>
<dbReference type="VEuPathDB" id="PlasmoDB:PfGB4_070006000"/>
<dbReference type="InterPro" id="IPR042202">
    <property type="entry name" value="Duffy-ag-bd_sf"/>
</dbReference>
<feature type="domain" description="Duffy-binding-like" evidence="5">
    <location>
        <begin position="2049"/>
        <end position="2188"/>
    </location>
</feature>
<dbReference type="Pfam" id="PF18562">
    <property type="entry name" value="CIDR1_gamma"/>
    <property type="match status" value="1"/>
</dbReference>
<dbReference type="InterPro" id="IPR004258">
    <property type="entry name" value="DBL"/>
</dbReference>
<feature type="domain" description="Cysteine-rich interdomain region 1 gamma" evidence="4">
    <location>
        <begin position="2880"/>
        <end position="2931"/>
    </location>
</feature>
<protein>
    <submittedName>
        <fullName evidence="6">Erythrocyte membrane protein 1</fullName>
    </submittedName>
</protein>
<dbReference type="Pfam" id="PF05424">
    <property type="entry name" value="Duffy_binding"/>
    <property type="match status" value="6"/>
</dbReference>
<evidence type="ECO:0000259" key="4">
    <source>
        <dbReference type="Pfam" id="PF18562"/>
    </source>
</evidence>
<feature type="domain" description="Duffy-antigen binding" evidence="3">
    <location>
        <begin position="1079"/>
        <end position="1222"/>
    </location>
</feature>
<dbReference type="VEuPathDB" id="PlasmoDB:PfNF54_040018900"/>
<dbReference type="InterPro" id="IPR041480">
    <property type="entry name" value="CIDR1_gamma"/>
</dbReference>
<dbReference type="VEuPathDB" id="PlasmoDB:PfKH01_130076800"/>
<dbReference type="VEuPathDB" id="PlasmoDB:PfCD01_040005300"/>
<dbReference type="VEuPathDB" id="PlasmoDB:PfML01_000038600"/>
<organism evidence="6">
    <name type="scientific">Plasmodium falciparum</name>
    <name type="common">malaria parasite P. falciparum</name>
    <dbReference type="NCBI Taxonomy" id="5833"/>
    <lineage>
        <taxon>Eukaryota</taxon>
        <taxon>Sar</taxon>
        <taxon>Alveolata</taxon>
        <taxon>Apicomplexa</taxon>
        <taxon>Aconoidasida</taxon>
        <taxon>Haemosporida</taxon>
        <taxon>Plasmodiidae</taxon>
        <taxon>Plasmodium</taxon>
        <taxon>Plasmodium (Laverania)</taxon>
    </lineage>
</organism>
<dbReference type="VEuPathDB" id="PlasmoDB:PfNF166_090005000"/>
<feature type="domain" description="Duffy-antigen binding" evidence="3">
    <location>
        <begin position="1"/>
        <end position="113"/>
    </location>
</feature>
<feature type="domain" description="Duffy-binding-like" evidence="5">
    <location>
        <begin position="117"/>
        <end position="270"/>
    </location>
</feature>
<feature type="compositionally biased region" description="Polar residues" evidence="1">
    <location>
        <begin position="1375"/>
        <end position="1386"/>
    </location>
</feature>
<feature type="compositionally biased region" description="Low complexity" evidence="1">
    <location>
        <begin position="2428"/>
        <end position="2444"/>
    </location>
</feature>
<feature type="compositionally biased region" description="Pro residues" evidence="1">
    <location>
        <begin position="2205"/>
        <end position="2218"/>
    </location>
</feature>
<dbReference type="Gene3D" id="1.20.1310.20">
    <property type="entry name" value="Duffy-antigen binding domain"/>
    <property type="match status" value="6"/>
</dbReference>
<dbReference type="InterPro" id="IPR054595">
    <property type="entry name" value="DBL_C"/>
</dbReference>
<feature type="compositionally biased region" description="Acidic residues" evidence="1">
    <location>
        <begin position="3105"/>
        <end position="3118"/>
    </location>
</feature>
<dbReference type="VEuPathDB" id="PlasmoDB:PfNF135_030031200"/>
<feature type="domain" description="Duffy-binding-like" evidence="2">
    <location>
        <begin position="2947"/>
        <end position="3090"/>
    </location>
</feature>
<feature type="region of interest" description="Disordered" evidence="1">
    <location>
        <begin position="823"/>
        <end position="843"/>
    </location>
</feature>
<proteinExistence type="predicted"/>
<feature type="compositionally biased region" description="Polar residues" evidence="1">
    <location>
        <begin position="2573"/>
        <end position="2582"/>
    </location>
</feature>
<dbReference type="FunFam" id="1.20.58.830:FF:000001">
    <property type="entry name" value="Erythrocyte membrane protein 1, PfEMP1"/>
    <property type="match status" value="1"/>
</dbReference>
<feature type="domain" description="Duffy-binding-like" evidence="2">
    <location>
        <begin position="380"/>
        <end position="523"/>
    </location>
</feature>
<dbReference type="Pfam" id="PF22672">
    <property type="entry name" value="DBL_C"/>
    <property type="match status" value="3"/>
</dbReference>
<feature type="compositionally biased region" description="Polar residues" evidence="1">
    <location>
        <begin position="2651"/>
        <end position="2662"/>
    </location>
</feature>
<dbReference type="FunFam" id="1.20.58.830:FF:000021">
    <property type="entry name" value="Erythrocyte membrane protein 1, PfEMP1"/>
    <property type="match status" value="1"/>
</dbReference>
<dbReference type="VEuPathDB" id="PlasmoDB:PfGB4_040031300"/>
<dbReference type="VEuPathDB" id="PlasmoDB:Pf7G8-2_000106200"/>
<feature type="region of interest" description="Disordered" evidence="1">
    <location>
        <begin position="3084"/>
        <end position="3205"/>
    </location>
</feature>
<dbReference type="Gene3D" id="1.20.58.830">
    <property type="match status" value="6"/>
</dbReference>
<dbReference type="VEuPathDB" id="PlasmoDB:PfGA01_010005600"/>
<feature type="region of interest" description="Disordered" evidence="1">
    <location>
        <begin position="1373"/>
        <end position="1397"/>
    </location>
</feature>
<feature type="region of interest" description="Disordered" evidence="1">
    <location>
        <begin position="569"/>
        <end position="590"/>
    </location>
</feature>
<dbReference type="VEuPathDB" id="PlasmoDB:PfNF166_090042400"/>
<dbReference type="FunFam" id="1.20.58.1930:FF:000001">
    <property type="entry name" value="Erythrocyte membrane protein 1, PfEMP1"/>
    <property type="match status" value="1"/>
</dbReference>
<dbReference type="VEuPathDB" id="PlasmoDB:PfNF135_020005200"/>
<feature type="region of interest" description="Disordered" evidence="1">
    <location>
        <begin position="2336"/>
        <end position="2390"/>
    </location>
</feature>
<evidence type="ECO:0000259" key="3">
    <source>
        <dbReference type="Pfam" id="PF05424"/>
    </source>
</evidence>
<feature type="domain" description="Duffy-antigen binding" evidence="3">
    <location>
        <begin position="670"/>
        <end position="854"/>
    </location>
</feature>
<dbReference type="Gene3D" id="1.20.58.1930">
    <property type="match status" value="2"/>
</dbReference>
<dbReference type="VEuPathDB" id="PlasmoDB:PfKE01_070035100"/>
<feature type="compositionally biased region" description="Basic and acidic residues" evidence="1">
    <location>
        <begin position="2293"/>
        <end position="2305"/>
    </location>
</feature>
<dbReference type="VEuPathDB" id="PlasmoDB:PfDd2_120046200"/>
<feature type="compositionally biased region" description="Basic and acidic residues" evidence="1">
    <location>
        <begin position="3148"/>
        <end position="3157"/>
    </location>
</feature>
<feature type="domain" description="Duffy-antigen binding" evidence="3">
    <location>
        <begin position="1454"/>
        <end position="1603"/>
    </location>
</feature>
<dbReference type="VEuPathDB" id="PlasmoDB:PfTG01_020005600"/>
<dbReference type="VEuPathDB" id="PlasmoDB:PfKH01_040026500"/>
<feature type="compositionally biased region" description="Polar residues" evidence="1">
    <location>
        <begin position="2367"/>
        <end position="2384"/>
    </location>
</feature>
<feature type="domain" description="Duffy-binding-like" evidence="5">
    <location>
        <begin position="2682"/>
        <end position="2835"/>
    </location>
</feature>
<dbReference type="VEuPathDB" id="PlasmoDB:PfHB3_130080100"/>
<dbReference type="GO" id="GO:0046789">
    <property type="term" value="F:host cell surface receptor binding"/>
    <property type="evidence" value="ECO:0007669"/>
    <property type="project" value="InterPro"/>
</dbReference>
<feature type="region of interest" description="Disordered" evidence="1">
    <location>
        <begin position="2644"/>
        <end position="2667"/>
    </location>
</feature>
<feature type="non-terminal residue" evidence="6">
    <location>
        <position position="1"/>
    </location>
</feature>
<feature type="compositionally biased region" description="Basic and acidic residues" evidence="1">
    <location>
        <begin position="2191"/>
        <end position="2203"/>
    </location>
</feature>
<reference evidence="6" key="1">
    <citation type="journal article" date="2016" name="EMBO Mol. Med.">
        <title>Plasmodium falciparum var genes expressed in children with severe malaria encode CIDRalpha1 domains.</title>
        <authorList>
            <person name="Jespersen J.S."/>
            <person name="Wang C.W."/>
            <person name="Mkumbaye S.I."/>
            <person name="Minja D.T."/>
            <person name="Petersen B."/>
            <person name="Turner L."/>
            <person name="Petersen J.E."/>
            <person name="Lusingu J.P."/>
            <person name="Theander T.G."/>
            <person name="Lavstsen T."/>
        </authorList>
    </citation>
    <scope>NUCLEOTIDE SEQUENCE</scope>
    <source>
        <strain evidence="6">1918-1</strain>
    </source>
</reference>
<evidence type="ECO:0000256" key="1">
    <source>
        <dbReference type="SAM" id="MobiDB-lite"/>
    </source>
</evidence>
<dbReference type="VEuPathDB" id="PlasmoDB:PfSN01_000012700"/>
<dbReference type="EMBL" id="KX154959">
    <property type="protein sequence ID" value="ANJ21079.1"/>
    <property type="molecule type" value="Genomic_DNA"/>
</dbReference>
<dbReference type="SUPFAM" id="SSF140924">
    <property type="entry name" value="Duffy binding domain-like"/>
    <property type="match status" value="8"/>
</dbReference>
<feature type="compositionally biased region" description="Basic and acidic residues" evidence="1">
    <location>
        <begin position="2352"/>
        <end position="2366"/>
    </location>
</feature>
<dbReference type="VEuPathDB" id="PlasmoDB:PfSD01_010005200"/>
<feature type="region of interest" description="Disordered" evidence="1">
    <location>
        <begin position="2493"/>
        <end position="2514"/>
    </location>
</feature>
<dbReference type="InterPro" id="IPR008602">
    <property type="entry name" value="Duffy-antigen-binding"/>
</dbReference>
<dbReference type="VEuPathDB" id="PlasmoDB:PfHB3_080005100"/>
<dbReference type="VEuPathDB" id="PlasmoDB:PfKH02_060023700"/>
<feature type="region of interest" description="Disordered" evidence="1">
    <location>
        <begin position="2174"/>
        <end position="2305"/>
    </location>
</feature>
<feature type="compositionally biased region" description="Acidic residues" evidence="1">
    <location>
        <begin position="2235"/>
        <end position="2290"/>
    </location>
</feature>
<dbReference type="VEuPathDB" id="PlasmoDB:PfKH02_040025700"/>
<dbReference type="GO" id="GO:0016020">
    <property type="term" value="C:membrane"/>
    <property type="evidence" value="ECO:0007669"/>
    <property type="project" value="InterPro"/>
</dbReference>
<feature type="non-terminal residue" evidence="6">
    <location>
        <position position="3205"/>
    </location>
</feature>
<feature type="region of interest" description="Disordered" evidence="1">
    <location>
        <begin position="2561"/>
        <end position="2582"/>
    </location>
</feature>
<evidence type="ECO:0000313" key="6">
    <source>
        <dbReference type="EMBL" id="ANJ21079.1"/>
    </source>
</evidence>
<dbReference type="VEuPathDB" id="PlasmoDB:PfKH01_000028700"/>
<feature type="domain" description="Duffy-antigen binding" evidence="3">
    <location>
        <begin position="1863"/>
        <end position="2022"/>
    </location>
</feature>
<accession>A0A191VZD4</accession>
<dbReference type="VEuPathDB" id="PlasmoDB:PfNF135_010005100"/>
<evidence type="ECO:0000259" key="2">
    <source>
        <dbReference type="Pfam" id="PF03011"/>
    </source>
</evidence>
<dbReference type="VEuPathDB" id="PlasmoDB:PfGN01_090042900"/>
<dbReference type="VEuPathDB" id="PlasmoDB:PfGN01_130079200"/>
<dbReference type="VEuPathDB" id="PlasmoDB:PfDd2_010019400"/>